<proteinExistence type="predicted"/>
<organism evidence="1">
    <name type="scientific">marine sediment metagenome</name>
    <dbReference type="NCBI Taxonomy" id="412755"/>
    <lineage>
        <taxon>unclassified sequences</taxon>
        <taxon>metagenomes</taxon>
        <taxon>ecological metagenomes</taxon>
    </lineage>
</organism>
<comment type="caution">
    <text evidence="1">The sequence shown here is derived from an EMBL/GenBank/DDBJ whole genome shotgun (WGS) entry which is preliminary data.</text>
</comment>
<dbReference type="EMBL" id="LAZR01015264">
    <property type="protein sequence ID" value="KKM13926.1"/>
    <property type="molecule type" value="Genomic_DNA"/>
</dbReference>
<evidence type="ECO:0000313" key="1">
    <source>
        <dbReference type="EMBL" id="KKM13926.1"/>
    </source>
</evidence>
<name>A0A0F9HEQ1_9ZZZZ</name>
<gene>
    <name evidence="1" type="ORF">LCGC14_1711290</name>
</gene>
<accession>A0A0F9HEQ1</accession>
<sequence>MGIEEIIMWKEILVDDIEGLEKYVAHYNTMFCNIEKNSTISTELIKKILNLKKDCHCYYYSDIERDIIVLYKYDDVYDIIVIFQHFDNTPSSDMLRFANEAWDIYRGFIKTIAEKHNKIIRWSKYPKAVQNSPEWKKTMGKTSKEQSELRISKYAEYGLKAIEFEMYWEYELI</sequence>
<reference evidence="1" key="1">
    <citation type="journal article" date="2015" name="Nature">
        <title>Complex archaea that bridge the gap between prokaryotes and eukaryotes.</title>
        <authorList>
            <person name="Spang A."/>
            <person name="Saw J.H."/>
            <person name="Jorgensen S.L."/>
            <person name="Zaremba-Niedzwiedzka K."/>
            <person name="Martijn J."/>
            <person name="Lind A.E."/>
            <person name="van Eijk R."/>
            <person name="Schleper C."/>
            <person name="Guy L."/>
            <person name="Ettema T.J."/>
        </authorList>
    </citation>
    <scope>NUCLEOTIDE SEQUENCE</scope>
</reference>
<dbReference type="AlphaFoldDB" id="A0A0F9HEQ1"/>
<protein>
    <submittedName>
        <fullName evidence="1">Uncharacterized protein</fullName>
    </submittedName>
</protein>